<dbReference type="Gene3D" id="1.10.540.10">
    <property type="entry name" value="Acyl-CoA dehydrogenase/oxidase, N-terminal domain"/>
    <property type="match status" value="1"/>
</dbReference>
<dbReference type="InterPro" id="IPR046373">
    <property type="entry name" value="Acyl-CoA_Oxase/DH_mid-dom_sf"/>
</dbReference>
<keyword evidence="5 6" id="KW-0560">Oxidoreductase</keyword>
<dbReference type="PANTHER" id="PTHR43884">
    <property type="entry name" value="ACYL-COA DEHYDROGENASE"/>
    <property type="match status" value="1"/>
</dbReference>
<dbReference type="Proteomes" id="UP001472978">
    <property type="component" value="Unassembled WGS sequence"/>
</dbReference>
<keyword evidence="11" id="KW-1185">Reference proteome</keyword>
<keyword evidence="4 6" id="KW-0274">FAD</keyword>
<dbReference type="PANTHER" id="PTHR43884:SF20">
    <property type="entry name" value="ACYL-COA DEHYDROGENASE FADE28"/>
    <property type="match status" value="1"/>
</dbReference>
<dbReference type="InterPro" id="IPR037069">
    <property type="entry name" value="AcylCoA_DH/ox_N_sf"/>
</dbReference>
<name>A0ABV1N5Y3_9GAMM</name>
<sequence>MSLVYSEEQRLLADTARDFLAEQSPVSAQRALRDRGDALGFSPELWASMVELGWSAIPFSEAYGGLEFGVTGLGAVCEALGHHLSPSPMVSSVALAGAVLEQAGSADQRNDWLPLLIQGEARLALAVDEGARHDPRRLALSARRDGDGYRLTGEKVMVLDGHGADGWIVAARTSGEPGEAAGVSLFLVPADTPGVTLTRLSLIDARNAVNLRLDDVTLEAGCRLGEEGEGLAPLEAALDRGRVCLAAEMLGACDALFAMTLEYLRTRVQFDVPIGSFQALQHRAAWLHVELALARSTLMAALDALDRDAHDAPALVSLAKWKVGTMADRVGNEAVQLHGGIGVTDELDVGLYLKRLRVAQASLGDADYHARRYAELARS</sequence>
<evidence type="ECO:0000256" key="6">
    <source>
        <dbReference type="RuleBase" id="RU362125"/>
    </source>
</evidence>
<protein>
    <submittedName>
        <fullName evidence="10">Acyl-CoA dehydrogenase</fullName>
    </submittedName>
</protein>
<feature type="domain" description="Acyl-CoA oxidase/dehydrogenase middle" evidence="8">
    <location>
        <begin position="129"/>
        <end position="215"/>
    </location>
</feature>
<comment type="caution">
    <text evidence="10">The sequence shown here is derived from an EMBL/GenBank/DDBJ whole genome shotgun (WGS) entry which is preliminary data.</text>
</comment>
<reference evidence="10 11" key="1">
    <citation type="submission" date="2024-05" db="EMBL/GenBank/DDBJ databases">
        <title>Halomonas sp. CS7 16S ribosomal RNA gene Genome sequencing and assembly.</title>
        <authorList>
            <person name="Yook S."/>
        </authorList>
    </citation>
    <scope>NUCLEOTIDE SEQUENCE [LARGE SCALE GENOMIC DNA]</scope>
    <source>
        <strain evidence="10 11">CS7</strain>
    </source>
</reference>
<dbReference type="CDD" id="cd00567">
    <property type="entry name" value="ACAD"/>
    <property type="match status" value="1"/>
</dbReference>
<dbReference type="Gene3D" id="2.40.110.10">
    <property type="entry name" value="Butyryl-CoA Dehydrogenase, subunit A, domain 2"/>
    <property type="match status" value="1"/>
</dbReference>
<dbReference type="InterPro" id="IPR009075">
    <property type="entry name" value="AcylCo_DH/oxidase_C"/>
</dbReference>
<evidence type="ECO:0000313" key="11">
    <source>
        <dbReference type="Proteomes" id="UP001472978"/>
    </source>
</evidence>
<accession>A0ABV1N5Y3</accession>
<gene>
    <name evidence="10" type="ORF">ABE957_10685</name>
</gene>
<evidence type="ECO:0000259" key="8">
    <source>
        <dbReference type="Pfam" id="PF02770"/>
    </source>
</evidence>
<comment type="cofactor">
    <cofactor evidence="1 6">
        <name>FAD</name>
        <dbReference type="ChEBI" id="CHEBI:57692"/>
    </cofactor>
</comment>
<evidence type="ECO:0000256" key="1">
    <source>
        <dbReference type="ARBA" id="ARBA00001974"/>
    </source>
</evidence>
<evidence type="ECO:0000259" key="7">
    <source>
        <dbReference type="Pfam" id="PF00441"/>
    </source>
</evidence>
<feature type="domain" description="Acyl-CoA dehydrogenase/oxidase C-terminal" evidence="7">
    <location>
        <begin position="228"/>
        <end position="374"/>
    </location>
</feature>
<dbReference type="SUPFAM" id="SSF56645">
    <property type="entry name" value="Acyl-CoA dehydrogenase NM domain-like"/>
    <property type="match status" value="1"/>
</dbReference>
<dbReference type="InterPro" id="IPR013786">
    <property type="entry name" value="AcylCoA_DH/ox_N"/>
</dbReference>
<comment type="similarity">
    <text evidence="2 6">Belongs to the acyl-CoA dehydrogenase family.</text>
</comment>
<organism evidence="10 11">
    <name type="scientific">Halomonas pelophila</name>
    <dbReference type="NCBI Taxonomy" id="3151122"/>
    <lineage>
        <taxon>Bacteria</taxon>
        <taxon>Pseudomonadati</taxon>
        <taxon>Pseudomonadota</taxon>
        <taxon>Gammaproteobacteria</taxon>
        <taxon>Oceanospirillales</taxon>
        <taxon>Halomonadaceae</taxon>
        <taxon>Halomonas</taxon>
    </lineage>
</organism>
<evidence type="ECO:0000313" key="10">
    <source>
        <dbReference type="EMBL" id="MEQ6889139.1"/>
    </source>
</evidence>
<evidence type="ECO:0000259" key="9">
    <source>
        <dbReference type="Pfam" id="PF02771"/>
    </source>
</evidence>
<proteinExistence type="inferred from homology"/>
<dbReference type="SUPFAM" id="SSF47203">
    <property type="entry name" value="Acyl-CoA dehydrogenase C-terminal domain-like"/>
    <property type="match status" value="1"/>
</dbReference>
<dbReference type="Pfam" id="PF02770">
    <property type="entry name" value="Acyl-CoA_dh_M"/>
    <property type="match status" value="1"/>
</dbReference>
<dbReference type="Gene3D" id="1.20.140.10">
    <property type="entry name" value="Butyryl-CoA Dehydrogenase, subunit A, domain 3"/>
    <property type="match status" value="1"/>
</dbReference>
<evidence type="ECO:0000256" key="3">
    <source>
        <dbReference type="ARBA" id="ARBA00022630"/>
    </source>
</evidence>
<evidence type="ECO:0000256" key="4">
    <source>
        <dbReference type="ARBA" id="ARBA00022827"/>
    </source>
</evidence>
<keyword evidence="3 6" id="KW-0285">Flavoprotein</keyword>
<evidence type="ECO:0000256" key="5">
    <source>
        <dbReference type="ARBA" id="ARBA00023002"/>
    </source>
</evidence>
<evidence type="ECO:0000256" key="2">
    <source>
        <dbReference type="ARBA" id="ARBA00009347"/>
    </source>
</evidence>
<dbReference type="InterPro" id="IPR036250">
    <property type="entry name" value="AcylCo_DH-like_C"/>
</dbReference>
<dbReference type="Pfam" id="PF00441">
    <property type="entry name" value="Acyl-CoA_dh_1"/>
    <property type="match status" value="1"/>
</dbReference>
<dbReference type="EMBL" id="JBEGCI010000008">
    <property type="protein sequence ID" value="MEQ6889139.1"/>
    <property type="molecule type" value="Genomic_DNA"/>
</dbReference>
<dbReference type="Pfam" id="PF02771">
    <property type="entry name" value="Acyl-CoA_dh_N"/>
    <property type="match status" value="1"/>
</dbReference>
<feature type="domain" description="Acyl-CoA dehydrogenase/oxidase N-terminal" evidence="9">
    <location>
        <begin position="6"/>
        <end position="120"/>
    </location>
</feature>
<dbReference type="RefSeq" id="WP_349758672.1">
    <property type="nucleotide sequence ID" value="NZ_JBEGCI010000008.1"/>
</dbReference>
<dbReference type="InterPro" id="IPR006091">
    <property type="entry name" value="Acyl-CoA_Oxase/DH_mid-dom"/>
</dbReference>
<dbReference type="InterPro" id="IPR009100">
    <property type="entry name" value="AcylCoA_DH/oxidase_NM_dom_sf"/>
</dbReference>